<comment type="caution">
    <text evidence="2">The sequence shown here is derived from an EMBL/GenBank/DDBJ whole genome shotgun (WGS) entry which is preliminary data.</text>
</comment>
<gene>
    <name evidence="2" type="ORF">AWE51_11550</name>
</gene>
<feature type="domain" description="DUF5777" evidence="1">
    <location>
        <begin position="45"/>
        <end position="296"/>
    </location>
</feature>
<keyword evidence="3" id="KW-1185">Reference proteome</keyword>
<accession>A0A162CLU7</accession>
<proteinExistence type="predicted"/>
<dbReference type="AlphaFoldDB" id="A0A162CLU7"/>
<evidence type="ECO:0000313" key="3">
    <source>
        <dbReference type="Proteomes" id="UP000076715"/>
    </source>
</evidence>
<evidence type="ECO:0000259" key="1">
    <source>
        <dbReference type="Pfam" id="PF19089"/>
    </source>
</evidence>
<sequence>MKNNAHFLFCFFILIGFNTSIYAQDLLETLDKEFPDTPKYEMSTFKTTRIAIGHSIENRKKGVLEIRTMSRFWDIPNNDAGQSFFVDKISTRVSLEYGITDNLTFGAGGTTFDGIFDGFLKYKLVRQQKDTRKSPFSVTLFQNASYRSKRFRSIFTNINKTEEFSDKLAFTSQLLIAHKFNPKFSAQIAPTFVHRSSSAFGEDPNNQFAVGIGARHKLGGHVSIVSEYYYLINPLKSIDTYDAFALGINWELSDVMLQFHMTNARSIVEDAFITQTRNNFNFNDGNFHFGFNATFILHFKNKLKENH</sequence>
<dbReference type="OrthoDB" id="1117410at2"/>
<dbReference type="STRING" id="1642818.AWE51_11550"/>
<dbReference type="Pfam" id="PF19089">
    <property type="entry name" value="DUF5777"/>
    <property type="match status" value="1"/>
</dbReference>
<dbReference type="InterPro" id="IPR045916">
    <property type="entry name" value="DUF5777"/>
</dbReference>
<organism evidence="2 3">
    <name type="scientific">Aquimarina aggregata</name>
    <dbReference type="NCBI Taxonomy" id="1642818"/>
    <lineage>
        <taxon>Bacteria</taxon>
        <taxon>Pseudomonadati</taxon>
        <taxon>Bacteroidota</taxon>
        <taxon>Flavobacteriia</taxon>
        <taxon>Flavobacteriales</taxon>
        <taxon>Flavobacteriaceae</taxon>
        <taxon>Aquimarina</taxon>
    </lineage>
</organism>
<dbReference type="RefSeq" id="WP_066317036.1">
    <property type="nucleotide sequence ID" value="NZ_CANLSS010000012.1"/>
</dbReference>
<protein>
    <recommendedName>
        <fullName evidence="1">DUF5777 domain-containing protein</fullName>
    </recommendedName>
</protein>
<name>A0A162CLU7_9FLAO</name>
<dbReference type="Proteomes" id="UP000076715">
    <property type="component" value="Unassembled WGS sequence"/>
</dbReference>
<reference evidence="2 3" key="1">
    <citation type="submission" date="2016-01" db="EMBL/GenBank/DDBJ databases">
        <title>The draft genome sequence of Aquimarina sp. RZW4-3-2.</title>
        <authorList>
            <person name="Wang Y."/>
        </authorList>
    </citation>
    <scope>NUCLEOTIDE SEQUENCE [LARGE SCALE GENOMIC DNA]</scope>
    <source>
        <strain evidence="2 3">RZW4-3-2</strain>
    </source>
</reference>
<evidence type="ECO:0000313" key="2">
    <source>
        <dbReference type="EMBL" id="KZS39184.1"/>
    </source>
</evidence>
<dbReference type="EMBL" id="LQRT01000035">
    <property type="protein sequence ID" value="KZS39184.1"/>
    <property type="molecule type" value="Genomic_DNA"/>
</dbReference>